<protein>
    <submittedName>
        <fullName evidence="1">Uncharacterized protein</fullName>
    </submittedName>
</protein>
<proteinExistence type="predicted"/>
<dbReference type="Proteomes" id="UP001154282">
    <property type="component" value="Unassembled WGS sequence"/>
</dbReference>
<name>A0AAV0NY51_9ROSI</name>
<comment type="caution">
    <text evidence="1">The sequence shown here is derived from an EMBL/GenBank/DDBJ whole genome shotgun (WGS) entry which is preliminary data.</text>
</comment>
<evidence type="ECO:0000313" key="1">
    <source>
        <dbReference type="EMBL" id="CAI0463257.1"/>
    </source>
</evidence>
<dbReference type="AlphaFoldDB" id="A0AAV0NY51"/>
<organism evidence="1 2">
    <name type="scientific">Linum tenue</name>
    <dbReference type="NCBI Taxonomy" id="586396"/>
    <lineage>
        <taxon>Eukaryota</taxon>
        <taxon>Viridiplantae</taxon>
        <taxon>Streptophyta</taxon>
        <taxon>Embryophyta</taxon>
        <taxon>Tracheophyta</taxon>
        <taxon>Spermatophyta</taxon>
        <taxon>Magnoliopsida</taxon>
        <taxon>eudicotyledons</taxon>
        <taxon>Gunneridae</taxon>
        <taxon>Pentapetalae</taxon>
        <taxon>rosids</taxon>
        <taxon>fabids</taxon>
        <taxon>Malpighiales</taxon>
        <taxon>Linaceae</taxon>
        <taxon>Linum</taxon>
    </lineage>
</organism>
<sequence length="25" mass="2881">MGNYSFDGCRNGFICDIPIYYFGDL</sequence>
<accession>A0AAV0NY51</accession>
<keyword evidence="2" id="KW-1185">Reference proteome</keyword>
<reference evidence="1" key="1">
    <citation type="submission" date="2022-08" db="EMBL/GenBank/DDBJ databases">
        <authorList>
            <person name="Gutierrez-Valencia J."/>
        </authorList>
    </citation>
    <scope>NUCLEOTIDE SEQUENCE</scope>
</reference>
<dbReference type="EMBL" id="CAMGYJ010000008">
    <property type="protein sequence ID" value="CAI0463257.1"/>
    <property type="molecule type" value="Genomic_DNA"/>
</dbReference>
<gene>
    <name evidence="1" type="ORF">LITE_LOCUS35696</name>
</gene>
<evidence type="ECO:0000313" key="2">
    <source>
        <dbReference type="Proteomes" id="UP001154282"/>
    </source>
</evidence>